<keyword evidence="3" id="KW-1003">Cell membrane</keyword>
<dbReference type="CDD" id="cd17503">
    <property type="entry name" value="MFS_LmrB_MDR_like"/>
    <property type="match status" value="1"/>
</dbReference>
<sequence length="497" mass="54141">MSEEHTEEHYEFLADDPNFNVMPVMISLIIGAFFAILNETLLNIALTTLMEQFSISAPTVQWMATGFMLVMGIMTPISAVLLQSFPTRKMFIGTMTVFTIGTTICALAPTFPILLAGRLLQAVGTGILIPIIFNTFLLLFPPDRRGSVMGTVGLVIMFAPAIGPTLSGIIVEHLGWRYLFITVIPFALFSIAFGYKFLKNVGEVTKPKIDVFSILLSTLGFGGIVLGFSLAGEGEAGFLTPRVYLLIITGVISLIFFTLRQLKLPEPLLDVRVFKYPMFTLAVSLFLIIIMTMFSSEIILPMYMQGPLGIQAATAGLVLLPGALLNGLMSPVMGKLFDRFGPRKLMIPATFTLSIIMFALSRVGMDTPLWYIIVCYLFLMLSISAVMMPAQTNGLNQLPKSLYPHGTAIMNTLQPVSGAMGVAVFIAIMTSRQQAYLSNTSNPNSPTNINEGMVAGVELVYLIVFAVVAIGFVLTLFVKRATPEDIQTNQSEAETGS</sequence>
<feature type="transmembrane region" description="Helical" evidence="7">
    <location>
        <begin position="369"/>
        <end position="387"/>
    </location>
</feature>
<evidence type="ECO:0000256" key="3">
    <source>
        <dbReference type="ARBA" id="ARBA00022475"/>
    </source>
</evidence>
<keyword evidence="10" id="KW-1185">Reference proteome</keyword>
<dbReference type="Proteomes" id="UP000030147">
    <property type="component" value="Unassembled WGS sequence"/>
</dbReference>
<feature type="transmembrane region" description="Helical" evidence="7">
    <location>
        <begin position="119"/>
        <end position="140"/>
    </location>
</feature>
<feature type="transmembrane region" description="Helical" evidence="7">
    <location>
        <begin position="459"/>
        <end position="478"/>
    </location>
</feature>
<feature type="domain" description="Major facilitator superfamily (MFS) profile" evidence="8">
    <location>
        <begin position="24"/>
        <end position="483"/>
    </location>
</feature>
<dbReference type="NCBIfam" id="TIGR00711">
    <property type="entry name" value="efflux_EmrB"/>
    <property type="match status" value="1"/>
</dbReference>
<evidence type="ECO:0000256" key="4">
    <source>
        <dbReference type="ARBA" id="ARBA00022692"/>
    </source>
</evidence>
<feature type="transmembrane region" description="Helical" evidence="7">
    <location>
        <begin position="310"/>
        <end position="333"/>
    </location>
</feature>
<evidence type="ECO:0000259" key="8">
    <source>
        <dbReference type="PROSITE" id="PS50850"/>
    </source>
</evidence>
<evidence type="ECO:0000256" key="6">
    <source>
        <dbReference type="ARBA" id="ARBA00023136"/>
    </source>
</evidence>
<dbReference type="eggNOG" id="COG2814">
    <property type="taxonomic scope" value="Bacteria"/>
</dbReference>
<proteinExistence type="predicted"/>
<evidence type="ECO:0000256" key="5">
    <source>
        <dbReference type="ARBA" id="ARBA00022989"/>
    </source>
</evidence>
<protein>
    <submittedName>
        <fullName evidence="9">Multidrug MFS transporter</fullName>
    </submittedName>
</protein>
<dbReference type="InterPro" id="IPR011701">
    <property type="entry name" value="MFS"/>
</dbReference>
<keyword evidence="5 7" id="KW-1133">Transmembrane helix</keyword>
<dbReference type="Gene3D" id="1.20.1720.10">
    <property type="entry name" value="Multidrug resistance protein D"/>
    <property type="match status" value="1"/>
</dbReference>
<dbReference type="Pfam" id="PF07690">
    <property type="entry name" value="MFS_1"/>
    <property type="match status" value="1"/>
</dbReference>
<comment type="subcellular location">
    <subcellularLocation>
        <location evidence="1">Cell membrane</location>
        <topology evidence="1">Multi-pass membrane protein</topology>
    </subcellularLocation>
</comment>
<accession>A0A0A2TBW6</accession>
<dbReference type="GO" id="GO:0005886">
    <property type="term" value="C:plasma membrane"/>
    <property type="evidence" value="ECO:0007669"/>
    <property type="project" value="UniProtKB-SubCell"/>
</dbReference>
<feature type="transmembrane region" description="Helical" evidence="7">
    <location>
        <begin position="91"/>
        <end position="113"/>
    </location>
</feature>
<dbReference type="PANTHER" id="PTHR42718:SF43">
    <property type="entry name" value="LINCOMYCIN RESISTANCE PROTEIN LMRB"/>
    <property type="match status" value="1"/>
</dbReference>
<dbReference type="RefSeq" id="WP_036817802.1">
    <property type="nucleotide sequence ID" value="NZ_AVBF01000014.1"/>
</dbReference>
<dbReference type="AlphaFoldDB" id="A0A0A2TBW6"/>
<feature type="transmembrane region" description="Helical" evidence="7">
    <location>
        <begin position="62"/>
        <end position="82"/>
    </location>
</feature>
<evidence type="ECO:0000256" key="2">
    <source>
        <dbReference type="ARBA" id="ARBA00022448"/>
    </source>
</evidence>
<feature type="transmembrane region" description="Helical" evidence="7">
    <location>
        <begin position="279"/>
        <end position="304"/>
    </location>
</feature>
<dbReference type="GO" id="GO:0022857">
    <property type="term" value="F:transmembrane transporter activity"/>
    <property type="evidence" value="ECO:0007669"/>
    <property type="project" value="InterPro"/>
</dbReference>
<evidence type="ECO:0000256" key="7">
    <source>
        <dbReference type="SAM" id="Phobius"/>
    </source>
</evidence>
<dbReference type="STRING" id="1385514.N782_05385"/>
<feature type="transmembrane region" description="Helical" evidence="7">
    <location>
        <begin position="345"/>
        <end position="363"/>
    </location>
</feature>
<dbReference type="PROSITE" id="PS50850">
    <property type="entry name" value="MFS"/>
    <property type="match status" value="1"/>
</dbReference>
<name>A0A0A2TBW6_9BACI</name>
<dbReference type="OrthoDB" id="9816041at2"/>
<dbReference type="PRINTS" id="PR01036">
    <property type="entry name" value="TCRTETB"/>
</dbReference>
<organism evidence="9 10">
    <name type="scientific">Pontibacillus yanchengensis Y32</name>
    <dbReference type="NCBI Taxonomy" id="1385514"/>
    <lineage>
        <taxon>Bacteria</taxon>
        <taxon>Bacillati</taxon>
        <taxon>Bacillota</taxon>
        <taxon>Bacilli</taxon>
        <taxon>Bacillales</taxon>
        <taxon>Bacillaceae</taxon>
        <taxon>Pontibacillus</taxon>
    </lineage>
</organism>
<comment type="caution">
    <text evidence="9">The sequence shown here is derived from an EMBL/GenBank/DDBJ whole genome shotgun (WGS) entry which is preliminary data.</text>
</comment>
<dbReference type="PANTHER" id="PTHR42718">
    <property type="entry name" value="MAJOR FACILITATOR SUPERFAMILY MULTIDRUG TRANSPORTER MFSC"/>
    <property type="match status" value="1"/>
</dbReference>
<dbReference type="InterPro" id="IPR020846">
    <property type="entry name" value="MFS_dom"/>
</dbReference>
<keyword evidence="6 7" id="KW-0472">Membrane</keyword>
<feature type="transmembrane region" description="Helical" evidence="7">
    <location>
        <begin position="243"/>
        <end position="259"/>
    </location>
</feature>
<dbReference type="EMBL" id="AVBF01000014">
    <property type="protein sequence ID" value="KGP73312.1"/>
    <property type="molecule type" value="Genomic_DNA"/>
</dbReference>
<evidence type="ECO:0000313" key="10">
    <source>
        <dbReference type="Proteomes" id="UP000030147"/>
    </source>
</evidence>
<feature type="transmembrane region" description="Helical" evidence="7">
    <location>
        <begin position="21"/>
        <end position="42"/>
    </location>
</feature>
<evidence type="ECO:0000256" key="1">
    <source>
        <dbReference type="ARBA" id="ARBA00004651"/>
    </source>
</evidence>
<keyword evidence="4 7" id="KW-0812">Transmembrane</keyword>
<keyword evidence="2" id="KW-0813">Transport</keyword>
<feature type="transmembrane region" description="Helical" evidence="7">
    <location>
        <begin position="210"/>
        <end position="231"/>
    </location>
</feature>
<dbReference type="InterPro" id="IPR004638">
    <property type="entry name" value="EmrB-like"/>
</dbReference>
<dbReference type="Gene3D" id="1.20.1250.20">
    <property type="entry name" value="MFS general substrate transporter like domains"/>
    <property type="match status" value="1"/>
</dbReference>
<feature type="transmembrane region" description="Helical" evidence="7">
    <location>
        <begin position="408"/>
        <end position="429"/>
    </location>
</feature>
<feature type="transmembrane region" description="Helical" evidence="7">
    <location>
        <begin position="152"/>
        <end position="171"/>
    </location>
</feature>
<feature type="transmembrane region" description="Helical" evidence="7">
    <location>
        <begin position="177"/>
        <end position="198"/>
    </location>
</feature>
<dbReference type="InterPro" id="IPR036259">
    <property type="entry name" value="MFS_trans_sf"/>
</dbReference>
<evidence type="ECO:0000313" key="9">
    <source>
        <dbReference type="EMBL" id="KGP73312.1"/>
    </source>
</evidence>
<dbReference type="SUPFAM" id="SSF103473">
    <property type="entry name" value="MFS general substrate transporter"/>
    <property type="match status" value="1"/>
</dbReference>
<reference evidence="9 10" key="1">
    <citation type="journal article" date="2015" name="Stand. Genomic Sci.">
        <title>High quality draft genome sequence of the moderately halophilic bacterium Pontibacillus yanchengensis Y32(T) and comparison among Pontibacillus genomes.</title>
        <authorList>
            <person name="Huang J."/>
            <person name="Qiao Z.X."/>
            <person name="Tang J.W."/>
            <person name="Wang G."/>
        </authorList>
    </citation>
    <scope>NUCLEOTIDE SEQUENCE [LARGE SCALE GENOMIC DNA]</scope>
    <source>
        <strain evidence="9 10">Y32</strain>
    </source>
</reference>
<gene>
    <name evidence="9" type="ORF">N782_05385</name>
</gene>